<gene>
    <name evidence="1" type="ORF">BN2475_470155</name>
</gene>
<keyword evidence="2" id="KW-1185">Reference proteome</keyword>
<organism evidence="1 2">
    <name type="scientific">Paraburkholderia ribeironis</name>
    <dbReference type="NCBI Taxonomy" id="1247936"/>
    <lineage>
        <taxon>Bacteria</taxon>
        <taxon>Pseudomonadati</taxon>
        <taxon>Pseudomonadota</taxon>
        <taxon>Betaproteobacteria</taxon>
        <taxon>Burkholderiales</taxon>
        <taxon>Burkholderiaceae</taxon>
        <taxon>Paraburkholderia</taxon>
    </lineage>
</organism>
<dbReference type="EMBL" id="CYGX02000047">
    <property type="protein sequence ID" value="SIT44406.1"/>
    <property type="molecule type" value="Genomic_DNA"/>
</dbReference>
<accession>A0A1N7SAI5</accession>
<reference evidence="1 2" key="1">
    <citation type="submission" date="2016-12" db="EMBL/GenBank/DDBJ databases">
        <authorList>
            <person name="Song W.-J."/>
            <person name="Kurnit D.M."/>
        </authorList>
    </citation>
    <scope>NUCLEOTIDE SEQUENCE [LARGE SCALE GENOMIC DNA]</scope>
    <source>
        <strain evidence="1 2">STM7296</strain>
    </source>
</reference>
<dbReference type="AlphaFoldDB" id="A0A1N7SAI5"/>
<dbReference type="STRING" id="1247936.BN2475_470155"/>
<protein>
    <submittedName>
        <fullName evidence="1">Uncharacterized protein</fullName>
    </submittedName>
</protein>
<proteinExistence type="predicted"/>
<evidence type="ECO:0000313" key="2">
    <source>
        <dbReference type="Proteomes" id="UP000187012"/>
    </source>
</evidence>
<dbReference type="Proteomes" id="UP000187012">
    <property type="component" value="Unassembled WGS sequence"/>
</dbReference>
<name>A0A1N7SAI5_9BURK</name>
<evidence type="ECO:0000313" key="1">
    <source>
        <dbReference type="EMBL" id="SIT44406.1"/>
    </source>
</evidence>
<sequence>MQYQQSRHGRFFFRGIARTLALIRETCLVFRADETAGMSIRRRTGRPSSLKIVRIACIFARFARN</sequence>